<dbReference type="InterPro" id="IPR002293">
    <property type="entry name" value="AA/rel_permease1"/>
</dbReference>
<keyword evidence="8" id="KW-1185">Reference proteome</keyword>
<feature type="transmembrane region" description="Helical" evidence="6">
    <location>
        <begin position="150"/>
        <end position="171"/>
    </location>
</feature>
<dbReference type="PANTHER" id="PTHR42770:SF7">
    <property type="entry name" value="MEMBRANE PROTEIN"/>
    <property type="match status" value="1"/>
</dbReference>
<evidence type="ECO:0000256" key="1">
    <source>
        <dbReference type="ARBA" id="ARBA00004651"/>
    </source>
</evidence>
<feature type="transmembrane region" description="Helical" evidence="6">
    <location>
        <begin position="316"/>
        <end position="334"/>
    </location>
</feature>
<evidence type="ECO:0000313" key="7">
    <source>
        <dbReference type="EMBL" id="QXT61878.1"/>
    </source>
</evidence>
<feature type="transmembrane region" description="Helical" evidence="6">
    <location>
        <begin position="221"/>
        <end position="244"/>
    </location>
</feature>
<feature type="transmembrane region" description="Helical" evidence="6">
    <location>
        <begin position="191"/>
        <end position="209"/>
    </location>
</feature>
<dbReference type="RefSeq" id="WP_219080231.1">
    <property type="nucleotide sequence ID" value="NZ_CP079216.1"/>
</dbReference>
<keyword evidence="4 6" id="KW-1133">Transmembrane helix</keyword>
<feature type="transmembrane region" description="Helical" evidence="6">
    <location>
        <begin position="44"/>
        <end position="68"/>
    </location>
</feature>
<dbReference type="InterPro" id="IPR050367">
    <property type="entry name" value="APC_superfamily"/>
</dbReference>
<sequence length="419" mass="42703">MSQSHLARQLGTGDAVVIGLCAMIGAGVFVVFAPAAQAAGADLLIGLVIAAVVAFCNAVSAAQLAIAYPSSGGAYHFGRIVLGPWWGFLAGWGFVIGKTASCAAMAMTFAAHALPEASSWWHRLLAAAAVVTLTAANLRGIHRTALVARVLLGATLLTLGMVIIVCTAGEAGNPDAWRSGDHGGLPGVLQAAGLFFFAFAGFARMATLAEEVRRPQLLGRAILIALGIAVTVYALVAVSLMRVLGAGLSDALTPAAVAAEATGGTWAGVVVRVGAMAACLGSLLALLAGVSRTVLAMARERDLPRVLASVDTRHHVPDHAQVVISVGIIVLVALTDVRTAIGFSSFGVLVYYAVTNLAALRQPREERRWPRALNVVGLVACVVLALSLPPAAVLMAAAVGCIGVVGRVAHQRAGGTAAQ</sequence>
<feature type="transmembrane region" description="Helical" evidence="6">
    <location>
        <begin position="273"/>
        <end position="295"/>
    </location>
</feature>
<evidence type="ECO:0000256" key="5">
    <source>
        <dbReference type="ARBA" id="ARBA00023136"/>
    </source>
</evidence>
<evidence type="ECO:0000256" key="4">
    <source>
        <dbReference type="ARBA" id="ARBA00022989"/>
    </source>
</evidence>
<evidence type="ECO:0000313" key="8">
    <source>
        <dbReference type="Proteomes" id="UP000824504"/>
    </source>
</evidence>
<evidence type="ECO:0000256" key="2">
    <source>
        <dbReference type="ARBA" id="ARBA00022475"/>
    </source>
</evidence>
<name>A0ABX8SIA9_9ACTN</name>
<dbReference type="PIRSF" id="PIRSF006060">
    <property type="entry name" value="AA_transporter"/>
    <property type="match status" value="1"/>
</dbReference>
<evidence type="ECO:0000256" key="3">
    <source>
        <dbReference type="ARBA" id="ARBA00022692"/>
    </source>
</evidence>
<accession>A0ABX8SIA9</accession>
<reference evidence="7 8" key="1">
    <citation type="submission" date="2021-07" db="EMBL/GenBank/DDBJ databases">
        <title>complete genome sequencing of Tessaracoccus sp.J1M15.</title>
        <authorList>
            <person name="Bae J.-W."/>
            <person name="Kim D.-y."/>
        </authorList>
    </citation>
    <scope>NUCLEOTIDE SEQUENCE [LARGE SCALE GENOMIC DNA]</scope>
    <source>
        <strain evidence="7 8">J1M15</strain>
    </source>
</reference>
<keyword evidence="2" id="KW-1003">Cell membrane</keyword>
<gene>
    <name evidence="7" type="ORF">KDB89_08750</name>
</gene>
<dbReference type="PANTHER" id="PTHR42770">
    <property type="entry name" value="AMINO ACID TRANSPORTER-RELATED"/>
    <property type="match status" value="1"/>
</dbReference>
<evidence type="ECO:0000256" key="6">
    <source>
        <dbReference type="SAM" id="Phobius"/>
    </source>
</evidence>
<dbReference type="Proteomes" id="UP000824504">
    <property type="component" value="Chromosome"/>
</dbReference>
<protein>
    <submittedName>
        <fullName evidence="7">APC family permease</fullName>
    </submittedName>
</protein>
<proteinExistence type="predicted"/>
<feature type="transmembrane region" description="Helical" evidence="6">
    <location>
        <begin position="12"/>
        <end position="32"/>
    </location>
</feature>
<dbReference type="EMBL" id="CP079216">
    <property type="protein sequence ID" value="QXT61878.1"/>
    <property type="molecule type" value="Genomic_DNA"/>
</dbReference>
<keyword evidence="3 6" id="KW-0812">Transmembrane</keyword>
<feature type="transmembrane region" description="Helical" evidence="6">
    <location>
        <begin position="340"/>
        <end position="360"/>
    </location>
</feature>
<comment type="subcellular location">
    <subcellularLocation>
        <location evidence="1">Cell membrane</location>
        <topology evidence="1">Multi-pass membrane protein</topology>
    </subcellularLocation>
</comment>
<dbReference type="Pfam" id="PF13520">
    <property type="entry name" value="AA_permease_2"/>
    <property type="match status" value="1"/>
</dbReference>
<feature type="transmembrane region" description="Helical" evidence="6">
    <location>
        <begin position="372"/>
        <end position="405"/>
    </location>
</feature>
<keyword evidence="5 6" id="KW-0472">Membrane</keyword>
<organism evidence="7 8">
    <name type="scientific">Tessaracoccus palaemonis</name>
    <dbReference type="NCBI Taxonomy" id="2829499"/>
    <lineage>
        <taxon>Bacteria</taxon>
        <taxon>Bacillati</taxon>
        <taxon>Actinomycetota</taxon>
        <taxon>Actinomycetes</taxon>
        <taxon>Propionibacteriales</taxon>
        <taxon>Propionibacteriaceae</taxon>
        <taxon>Tessaracoccus</taxon>
    </lineage>
</organism>